<dbReference type="Pfam" id="PF02357">
    <property type="entry name" value="NusG"/>
    <property type="match status" value="1"/>
</dbReference>
<name>A0A937G0J1_9BACT</name>
<evidence type="ECO:0000256" key="1">
    <source>
        <dbReference type="ARBA" id="ARBA00022814"/>
    </source>
</evidence>
<protein>
    <submittedName>
        <fullName evidence="5">UpxY family transcription antiterminator</fullName>
    </submittedName>
</protein>
<evidence type="ECO:0000313" key="6">
    <source>
        <dbReference type="Proteomes" id="UP000614216"/>
    </source>
</evidence>
<dbReference type="GO" id="GO:0031564">
    <property type="term" value="P:transcription antitermination"/>
    <property type="evidence" value="ECO:0007669"/>
    <property type="project" value="UniProtKB-KW"/>
</dbReference>
<dbReference type="PANTHER" id="PTHR30265:SF4">
    <property type="entry name" value="KOW MOTIF FAMILY PROTEIN, EXPRESSED"/>
    <property type="match status" value="1"/>
</dbReference>
<dbReference type="Proteomes" id="UP000614216">
    <property type="component" value="Unassembled WGS sequence"/>
</dbReference>
<dbReference type="SUPFAM" id="SSF82679">
    <property type="entry name" value="N-utilization substance G protein NusG, N-terminal domain"/>
    <property type="match status" value="1"/>
</dbReference>
<dbReference type="InterPro" id="IPR036735">
    <property type="entry name" value="NGN_dom_sf"/>
</dbReference>
<proteinExistence type="predicted"/>
<dbReference type="RefSeq" id="WP_202859122.1">
    <property type="nucleotide sequence ID" value="NZ_JAEUGD010000067.1"/>
</dbReference>
<evidence type="ECO:0000256" key="2">
    <source>
        <dbReference type="ARBA" id="ARBA00023015"/>
    </source>
</evidence>
<keyword evidence="2" id="KW-0805">Transcription regulation</keyword>
<dbReference type="SUPFAM" id="SSF50104">
    <property type="entry name" value="Translation proteins SH3-like domain"/>
    <property type="match status" value="1"/>
</dbReference>
<dbReference type="EMBL" id="JAEUGD010000067">
    <property type="protein sequence ID" value="MBL6449574.1"/>
    <property type="molecule type" value="Genomic_DNA"/>
</dbReference>
<evidence type="ECO:0000313" key="5">
    <source>
        <dbReference type="EMBL" id="MBL6449574.1"/>
    </source>
</evidence>
<feature type="domain" description="NusG-like N-terminal" evidence="4">
    <location>
        <begin position="25"/>
        <end position="117"/>
    </location>
</feature>
<evidence type="ECO:0000259" key="4">
    <source>
        <dbReference type="Pfam" id="PF02357"/>
    </source>
</evidence>
<dbReference type="PANTHER" id="PTHR30265">
    <property type="entry name" value="RHO-INTERACTING TRANSCRIPTION TERMINATION FACTOR NUSG"/>
    <property type="match status" value="1"/>
</dbReference>
<dbReference type="AlphaFoldDB" id="A0A937G0J1"/>
<dbReference type="InterPro" id="IPR043425">
    <property type="entry name" value="NusG-like"/>
</dbReference>
<keyword evidence="1" id="KW-0889">Transcription antitermination</keyword>
<sequence>MPQTPKQPFRMDDNGDPTGLDRKVNWYIFYTAPRAEKVVQKELLIKGYDVFLPITKTLRVWNNRQKKIIDQVLFPSYIFVNTLESNLYKICQTRKITTYIHCGGKPSIVSNKCIEGIKRMVNLNQELIVEPNFNRGEVVEIVSGPLAGYEGILVEQQSKTKFGMHLQAINQTVFIDICKNRIKKKHKHVNAY</sequence>
<keyword evidence="6" id="KW-1185">Reference proteome</keyword>
<comment type="caution">
    <text evidence="5">The sequence shown here is derived from an EMBL/GenBank/DDBJ whole genome shotgun (WGS) entry which is preliminary data.</text>
</comment>
<dbReference type="CDD" id="cd09895">
    <property type="entry name" value="NGN_SP_UpxY"/>
    <property type="match status" value="1"/>
</dbReference>
<dbReference type="InterPro" id="IPR008991">
    <property type="entry name" value="Translation_prot_SH3-like_sf"/>
</dbReference>
<reference evidence="5" key="1">
    <citation type="submission" date="2021-01" db="EMBL/GenBank/DDBJ databases">
        <title>Fulvivirga kasyanovii gen. nov., sp nov., a novel member of the phylum Bacteroidetes isolated from seawater in a mussel farm.</title>
        <authorList>
            <person name="Zhao L.-H."/>
            <person name="Wang Z.-J."/>
        </authorList>
    </citation>
    <scope>NUCLEOTIDE SEQUENCE</scope>
    <source>
        <strain evidence="5">29W222</strain>
    </source>
</reference>
<accession>A0A937G0J1</accession>
<evidence type="ECO:0000256" key="3">
    <source>
        <dbReference type="ARBA" id="ARBA00023163"/>
    </source>
</evidence>
<dbReference type="InterPro" id="IPR006645">
    <property type="entry name" value="NGN-like_dom"/>
</dbReference>
<dbReference type="GO" id="GO:0006354">
    <property type="term" value="P:DNA-templated transcription elongation"/>
    <property type="evidence" value="ECO:0007669"/>
    <property type="project" value="InterPro"/>
</dbReference>
<keyword evidence="3" id="KW-0804">Transcription</keyword>
<gene>
    <name evidence="5" type="ORF">JMN32_24895</name>
</gene>
<organism evidence="5 6">
    <name type="scientific">Fulvivirga marina</name>
    <dbReference type="NCBI Taxonomy" id="2494733"/>
    <lineage>
        <taxon>Bacteria</taxon>
        <taxon>Pseudomonadati</taxon>
        <taxon>Bacteroidota</taxon>
        <taxon>Cytophagia</taxon>
        <taxon>Cytophagales</taxon>
        <taxon>Fulvivirgaceae</taxon>
        <taxon>Fulvivirga</taxon>
    </lineage>
</organism>
<dbReference type="Gene3D" id="3.30.70.940">
    <property type="entry name" value="NusG, N-terminal domain"/>
    <property type="match status" value="1"/>
</dbReference>
<dbReference type="NCBIfam" id="NF033644">
    <property type="entry name" value="antiterm_UpxY"/>
    <property type="match status" value="1"/>
</dbReference>